<feature type="region of interest" description="Disordered" evidence="1">
    <location>
        <begin position="1"/>
        <end position="102"/>
    </location>
</feature>
<feature type="compositionally biased region" description="Low complexity" evidence="1">
    <location>
        <begin position="65"/>
        <end position="79"/>
    </location>
</feature>
<keyword evidence="3" id="KW-1185">Reference proteome</keyword>
<protein>
    <submittedName>
        <fullName evidence="2">Uncharacterized protein</fullName>
    </submittedName>
</protein>
<dbReference type="RefSeq" id="WP_378387310.1">
    <property type="nucleotide sequence ID" value="NZ_JBHLWM010000004.1"/>
</dbReference>
<dbReference type="Proteomes" id="UP001589775">
    <property type="component" value="Unassembled WGS sequence"/>
</dbReference>
<accession>A0ABV6ERZ3</accession>
<feature type="compositionally biased region" description="Basic and acidic residues" evidence="1">
    <location>
        <begin position="21"/>
        <end position="30"/>
    </location>
</feature>
<gene>
    <name evidence="2" type="ORF">ACFFJ6_10540</name>
</gene>
<evidence type="ECO:0000256" key="1">
    <source>
        <dbReference type="SAM" id="MobiDB-lite"/>
    </source>
</evidence>
<evidence type="ECO:0000313" key="2">
    <source>
        <dbReference type="EMBL" id="MFC0240907.1"/>
    </source>
</evidence>
<dbReference type="EMBL" id="JBHLWM010000004">
    <property type="protein sequence ID" value="MFC0240907.1"/>
    <property type="molecule type" value="Genomic_DNA"/>
</dbReference>
<sequence>MTNDENSRPAARSGAAAQETDSGRAEREAAAKATLDNMARLRALRLAREAAEPQRAPTKTKRAKAGTGKTAGTRTAAGKSAEPTPRALSDWLAEQQKGGHRT</sequence>
<reference evidence="2 3" key="1">
    <citation type="submission" date="2024-09" db="EMBL/GenBank/DDBJ databases">
        <authorList>
            <person name="Sun Q."/>
            <person name="Mori K."/>
        </authorList>
    </citation>
    <scope>NUCLEOTIDE SEQUENCE [LARGE SCALE GENOMIC DNA]</scope>
    <source>
        <strain evidence="2 3">KCTC 23279</strain>
    </source>
</reference>
<organism evidence="2 3">
    <name type="scientific">Rhodopseudomonas telluris</name>
    <dbReference type="NCBI Taxonomy" id="644215"/>
    <lineage>
        <taxon>Bacteria</taxon>
        <taxon>Pseudomonadati</taxon>
        <taxon>Pseudomonadota</taxon>
        <taxon>Alphaproteobacteria</taxon>
        <taxon>Hyphomicrobiales</taxon>
        <taxon>Nitrobacteraceae</taxon>
        <taxon>Rhodopseudomonas</taxon>
    </lineage>
</organism>
<comment type="caution">
    <text evidence="2">The sequence shown here is derived from an EMBL/GenBank/DDBJ whole genome shotgun (WGS) entry which is preliminary data.</text>
</comment>
<proteinExistence type="predicted"/>
<evidence type="ECO:0000313" key="3">
    <source>
        <dbReference type="Proteomes" id="UP001589775"/>
    </source>
</evidence>
<name>A0ABV6ERZ3_9BRAD</name>